<gene>
    <name evidence="1" type="ORF">P3T76_013816</name>
</gene>
<sequence length="314" mass="35830">MRRDEVKRLRVEVQRLTAKLAVLHIPRLTPEQVKLAELMIQQTVFVAVARCQQFQIAVAQSLLDQHMREQDWNPLYKAICLGKEWTERRATLLGLRPEKLQNAYDYITSACPLEELMPPQHSDERLETPEGDTCCAHIEVAHFAGVESVQQVFNALKFFVDNMEIIVSERLGHITLREDYDAIENVAYNARIVSRNNKGIRIENNVVGFATICGKDPCAIVVIDSVDQDALHPYVSSERVRRDISVAIVLTASENCSTSCSRELIVTMRRVTFLKLYRPEFPVSKATLQELQMDAMQWNDLMMTTIRDVLSTAP</sequence>
<reference evidence="1" key="1">
    <citation type="submission" date="2023-08" db="EMBL/GenBank/DDBJ databases">
        <title>Reference Genome Resource for the Citrus Pathogen Phytophthora citrophthora.</title>
        <authorList>
            <person name="Moller H."/>
            <person name="Coetzee B."/>
            <person name="Rose L.J."/>
            <person name="Van Niekerk J.M."/>
        </authorList>
    </citation>
    <scope>NUCLEOTIDE SEQUENCE</scope>
    <source>
        <strain evidence="1">STE-U-9442</strain>
    </source>
</reference>
<evidence type="ECO:0000313" key="1">
    <source>
        <dbReference type="EMBL" id="KAK1930859.1"/>
    </source>
</evidence>
<evidence type="ECO:0000313" key="2">
    <source>
        <dbReference type="Proteomes" id="UP001259832"/>
    </source>
</evidence>
<name>A0AAD9G2L4_9STRA</name>
<accession>A0AAD9G2L4</accession>
<dbReference type="EMBL" id="JASMQC010000037">
    <property type="protein sequence ID" value="KAK1930859.1"/>
    <property type="molecule type" value="Genomic_DNA"/>
</dbReference>
<dbReference type="AlphaFoldDB" id="A0AAD9G2L4"/>
<proteinExistence type="predicted"/>
<comment type="caution">
    <text evidence="1">The sequence shown here is derived from an EMBL/GenBank/DDBJ whole genome shotgun (WGS) entry which is preliminary data.</text>
</comment>
<organism evidence="1 2">
    <name type="scientific">Phytophthora citrophthora</name>
    <dbReference type="NCBI Taxonomy" id="4793"/>
    <lineage>
        <taxon>Eukaryota</taxon>
        <taxon>Sar</taxon>
        <taxon>Stramenopiles</taxon>
        <taxon>Oomycota</taxon>
        <taxon>Peronosporomycetes</taxon>
        <taxon>Peronosporales</taxon>
        <taxon>Peronosporaceae</taxon>
        <taxon>Phytophthora</taxon>
    </lineage>
</organism>
<protein>
    <submittedName>
        <fullName evidence="1">Uncharacterized protein</fullName>
    </submittedName>
</protein>
<dbReference type="Proteomes" id="UP001259832">
    <property type="component" value="Unassembled WGS sequence"/>
</dbReference>
<keyword evidence="2" id="KW-1185">Reference proteome</keyword>